<organism evidence="2 3">
    <name type="scientific">Phaseolus coccineus</name>
    <name type="common">Scarlet runner bean</name>
    <name type="synonym">Phaseolus multiflorus</name>
    <dbReference type="NCBI Taxonomy" id="3886"/>
    <lineage>
        <taxon>Eukaryota</taxon>
        <taxon>Viridiplantae</taxon>
        <taxon>Streptophyta</taxon>
        <taxon>Embryophyta</taxon>
        <taxon>Tracheophyta</taxon>
        <taxon>Spermatophyta</taxon>
        <taxon>Magnoliopsida</taxon>
        <taxon>eudicotyledons</taxon>
        <taxon>Gunneridae</taxon>
        <taxon>Pentapetalae</taxon>
        <taxon>rosids</taxon>
        <taxon>fabids</taxon>
        <taxon>Fabales</taxon>
        <taxon>Fabaceae</taxon>
        <taxon>Papilionoideae</taxon>
        <taxon>50 kb inversion clade</taxon>
        <taxon>NPAAA clade</taxon>
        <taxon>indigoferoid/millettioid clade</taxon>
        <taxon>Phaseoleae</taxon>
        <taxon>Phaseolus</taxon>
    </lineage>
</organism>
<evidence type="ECO:0008006" key="4">
    <source>
        <dbReference type="Google" id="ProtNLM"/>
    </source>
</evidence>
<gene>
    <name evidence="2" type="ORF">VNO80_24803</name>
</gene>
<feature type="signal peptide" evidence="1">
    <location>
        <begin position="1"/>
        <end position="19"/>
    </location>
</feature>
<sequence length="99" mass="10516">MKSIGVVIVMMMMLGFSEADYGLLARLSCPAKCGIDCFLSNLAYPICFAACVAHCPKMSKDAFHCISQCGVNKSININIDATGAVTKVLDSCLQNCPTS</sequence>
<protein>
    <recommendedName>
        <fullName evidence="4">Thionin-like protein</fullName>
    </recommendedName>
</protein>
<evidence type="ECO:0000313" key="3">
    <source>
        <dbReference type="Proteomes" id="UP001374584"/>
    </source>
</evidence>
<dbReference type="AlphaFoldDB" id="A0AAN9LTF4"/>
<keyword evidence="1" id="KW-0732">Signal</keyword>
<accession>A0AAN9LTF4</accession>
<keyword evidence="3" id="KW-1185">Reference proteome</keyword>
<dbReference type="Proteomes" id="UP001374584">
    <property type="component" value="Unassembled WGS sequence"/>
</dbReference>
<evidence type="ECO:0000313" key="2">
    <source>
        <dbReference type="EMBL" id="KAK7341862.1"/>
    </source>
</evidence>
<feature type="chain" id="PRO_5042849879" description="Thionin-like protein" evidence="1">
    <location>
        <begin position="20"/>
        <end position="99"/>
    </location>
</feature>
<reference evidence="2 3" key="1">
    <citation type="submission" date="2024-01" db="EMBL/GenBank/DDBJ databases">
        <title>The genomes of 5 underutilized Papilionoideae crops provide insights into root nodulation and disease resistanc.</title>
        <authorList>
            <person name="Jiang F."/>
        </authorList>
    </citation>
    <scope>NUCLEOTIDE SEQUENCE [LARGE SCALE GENOMIC DNA]</scope>
    <source>
        <strain evidence="2">JINMINGXINNONG_FW02</strain>
        <tissue evidence="2">Leaves</tissue>
    </source>
</reference>
<name>A0AAN9LTF4_PHACN</name>
<proteinExistence type="predicted"/>
<evidence type="ECO:0000256" key="1">
    <source>
        <dbReference type="SAM" id="SignalP"/>
    </source>
</evidence>
<dbReference type="EMBL" id="JAYMYR010000009">
    <property type="protein sequence ID" value="KAK7341862.1"/>
    <property type="molecule type" value="Genomic_DNA"/>
</dbReference>
<comment type="caution">
    <text evidence="2">The sequence shown here is derived from an EMBL/GenBank/DDBJ whole genome shotgun (WGS) entry which is preliminary data.</text>
</comment>